<evidence type="ECO:0000313" key="4">
    <source>
        <dbReference type="Proteomes" id="UP000886885"/>
    </source>
</evidence>
<evidence type="ECO:0000259" key="2">
    <source>
        <dbReference type="Pfam" id="PF21473"/>
    </source>
</evidence>
<feature type="domain" description="Single-stranded DNA binding protein Ssb-like OB fold" evidence="2">
    <location>
        <begin position="63"/>
        <end position="93"/>
    </location>
</feature>
<dbReference type="EMBL" id="JAAWWB010000008">
    <property type="protein sequence ID" value="KAG6778133.1"/>
    <property type="molecule type" value="Genomic_DNA"/>
</dbReference>
<feature type="compositionally biased region" description="Basic and acidic residues" evidence="1">
    <location>
        <begin position="1"/>
        <end position="26"/>
    </location>
</feature>
<name>A0A8X7ZVU6_POPTO</name>
<evidence type="ECO:0000256" key="1">
    <source>
        <dbReference type="SAM" id="MobiDB-lite"/>
    </source>
</evidence>
<gene>
    <name evidence="3" type="ORF">POTOM_017983</name>
</gene>
<protein>
    <recommendedName>
        <fullName evidence="2">Single-stranded DNA binding protein Ssb-like OB fold domain-containing protein</fullName>
    </recommendedName>
</protein>
<accession>A0A8X7ZVU6</accession>
<organism evidence="3 4">
    <name type="scientific">Populus tomentosa</name>
    <name type="common">Chinese white poplar</name>
    <dbReference type="NCBI Taxonomy" id="118781"/>
    <lineage>
        <taxon>Eukaryota</taxon>
        <taxon>Viridiplantae</taxon>
        <taxon>Streptophyta</taxon>
        <taxon>Embryophyta</taxon>
        <taxon>Tracheophyta</taxon>
        <taxon>Spermatophyta</taxon>
        <taxon>Magnoliopsida</taxon>
        <taxon>eudicotyledons</taxon>
        <taxon>Gunneridae</taxon>
        <taxon>Pentapetalae</taxon>
        <taxon>rosids</taxon>
        <taxon>fabids</taxon>
        <taxon>Malpighiales</taxon>
        <taxon>Salicaceae</taxon>
        <taxon>Saliceae</taxon>
        <taxon>Populus</taxon>
    </lineage>
</organism>
<dbReference type="InterPro" id="IPR048970">
    <property type="entry name" value="OB_Ssb-like"/>
</dbReference>
<proteinExistence type="predicted"/>
<dbReference type="OrthoDB" id="986425at2759"/>
<reference evidence="3" key="1">
    <citation type="journal article" date="2020" name="bioRxiv">
        <title>Hybrid origin of Populus tomentosa Carr. identified through genome sequencing and phylogenomic analysis.</title>
        <authorList>
            <person name="An X."/>
            <person name="Gao K."/>
            <person name="Chen Z."/>
            <person name="Li J."/>
            <person name="Yang X."/>
            <person name="Yang X."/>
            <person name="Zhou J."/>
            <person name="Guo T."/>
            <person name="Zhao T."/>
            <person name="Huang S."/>
            <person name="Miao D."/>
            <person name="Khan W.U."/>
            <person name="Rao P."/>
            <person name="Ye M."/>
            <person name="Lei B."/>
            <person name="Liao W."/>
            <person name="Wang J."/>
            <person name="Ji L."/>
            <person name="Li Y."/>
            <person name="Guo B."/>
            <person name="Mustafa N.S."/>
            <person name="Li S."/>
            <person name="Yun Q."/>
            <person name="Keller S.R."/>
            <person name="Mao J."/>
            <person name="Zhang R."/>
            <person name="Strauss S.H."/>
        </authorList>
    </citation>
    <scope>NUCLEOTIDE SEQUENCE</scope>
    <source>
        <strain evidence="3">GM15</strain>
        <tissue evidence="3">Leaf</tissue>
    </source>
</reference>
<dbReference type="AlphaFoldDB" id="A0A8X7ZVU6"/>
<dbReference type="Pfam" id="PF21473">
    <property type="entry name" value="OB_Ssb-like"/>
    <property type="match status" value="1"/>
</dbReference>
<feature type="region of interest" description="Disordered" evidence="1">
    <location>
        <begin position="1"/>
        <end position="27"/>
    </location>
</feature>
<keyword evidence="4" id="KW-1185">Reference proteome</keyword>
<comment type="caution">
    <text evidence="3">The sequence shown here is derived from an EMBL/GenBank/DDBJ whole genome shotgun (WGS) entry which is preliminary data.</text>
</comment>
<dbReference type="PANTHER" id="PTHR31472:SF13">
    <property type="entry name" value="OB DOMAIN-CONTAINING PROTEIN"/>
    <property type="match status" value="1"/>
</dbReference>
<evidence type="ECO:0000313" key="3">
    <source>
        <dbReference type="EMBL" id="KAG6778133.1"/>
    </source>
</evidence>
<sequence length="204" mass="22800">MDLKAFSESTGKEKKGGEKLQRERGNGLKHQRARIFGEAKATNNYVDDQELGKVVLVLFTRELGATVILRNAKIDMFKGSMRLAVDKWGRVEVAEPRTLQCMDFAWVAFACRVMLEAIVLCKTFDPPIAHGDVKSVSMLSDSNYTAKITDFGASPLISLCWILASHRRAAKLKCQVRRETEHYSVLYLGIGKESSFQNFGFSGS</sequence>
<dbReference type="Proteomes" id="UP000886885">
    <property type="component" value="Chromosome 4D"/>
</dbReference>
<dbReference type="PANTHER" id="PTHR31472">
    <property type="entry name" value="OS05G0244600 PROTEIN"/>
    <property type="match status" value="1"/>
</dbReference>